<feature type="domain" description="SOCS box" evidence="6">
    <location>
        <begin position="267"/>
        <end position="317"/>
    </location>
</feature>
<dbReference type="PROSITE" id="PS50225">
    <property type="entry name" value="SOCS"/>
    <property type="match status" value="1"/>
</dbReference>
<dbReference type="SUPFAM" id="SSF55550">
    <property type="entry name" value="SH2 domain"/>
    <property type="match status" value="1"/>
</dbReference>
<dbReference type="InterPro" id="IPR000980">
    <property type="entry name" value="SH2"/>
</dbReference>
<keyword evidence="2 3" id="KW-0727">SH2 domain</keyword>
<accession>A0A6G1PCD9</accession>
<dbReference type="GO" id="GO:0046854">
    <property type="term" value="P:phosphatidylinositol phosphate biosynthetic process"/>
    <property type="evidence" value="ECO:0007669"/>
    <property type="project" value="TreeGrafter"/>
</dbReference>
<evidence type="ECO:0000256" key="3">
    <source>
        <dbReference type="PROSITE-ProRule" id="PRU00191"/>
    </source>
</evidence>
<feature type="region of interest" description="Disordered" evidence="4">
    <location>
        <begin position="93"/>
        <end position="127"/>
    </location>
</feature>
<evidence type="ECO:0000256" key="4">
    <source>
        <dbReference type="SAM" id="MobiDB-lite"/>
    </source>
</evidence>
<dbReference type="Gene3D" id="1.10.750.20">
    <property type="entry name" value="SOCS box"/>
    <property type="match status" value="1"/>
</dbReference>
<dbReference type="GO" id="GO:0016567">
    <property type="term" value="P:protein ubiquitination"/>
    <property type="evidence" value="ECO:0007669"/>
    <property type="project" value="UniProtKB-UniPathway"/>
</dbReference>
<evidence type="ECO:0000256" key="2">
    <source>
        <dbReference type="ARBA" id="ARBA00022999"/>
    </source>
</evidence>
<comment type="pathway">
    <text evidence="1">Protein modification; protein ubiquitination.</text>
</comment>
<dbReference type="GO" id="GO:0046935">
    <property type="term" value="F:1-phosphatidylinositol-3-kinase regulator activity"/>
    <property type="evidence" value="ECO:0007669"/>
    <property type="project" value="TreeGrafter"/>
</dbReference>
<dbReference type="EMBL" id="CM015714">
    <property type="protein sequence ID" value="KAF3687873.1"/>
    <property type="molecule type" value="Genomic_DNA"/>
</dbReference>
<dbReference type="InterPro" id="IPR036860">
    <property type="entry name" value="SH2_dom_sf"/>
</dbReference>
<dbReference type="UniPathway" id="UPA00143"/>
<dbReference type="SMART" id="SM00252">
    <property type="entry name" value="SH2"/>
    <property type="match status" value="1"/>
</dbReference>
<name>A0A6G1PCD9_CHAAH</name>
<dbReference type="Pfam" id="PF00017">
    <property type="entry name" value="SH2"/>
    <property type="match status" value="1"/>
</dbReference>
<organism evidence="7 8">
    <name type="scientific">Channa argus</name>
    <name type="common">Northern snakehead</name>
    <name type="synonym">Ophicephalus argus</name>
    <dbReference type="NCBI Taxonomy" id="215402"/>
    <lineage>
        <taxon>Eukaryota</taxon>
        <taxon>Metazoa</taxon>
        <taxon>Chordata</taxon>
        <taxon>Craniata</taxon>
        <taxon>Vertebrata</taxon>
        <taxon>Euteleostomi</taxon>
        <taxon>Actinopterygii</taxon>
        <taxon>Neopterygii</taxon>
        <taxon>Teleostei</taxon>
        <taxon>Neoteleostei</taxon>
        <taxon>Acanthomorphata</taxon>
        <taxon>Anabantaria</taxon>
        <taxon>Anabantiformes</taxon>
        <taxon>Channoidei</taxon>
        <taxon>Channidae</taxon>
        <taxon>Channa</taxon>
    </lineage>
</organism>
<dbReference type="Proteomes" id="UP000503349">
    <property type="component" value="Chromosome 3"/>
</dbReference>
<reference evidence="8" key="2">
    <citation type="submission" date="2019-02" db="EMBL/GenBank/DDBJ databases">
        <title>Opniocepnalus argus Var Kimnra genome.</title>
        <authorList>
            <person name="Zhou C."/>
            <person name="Xiao S."/>
        </authorList>
    </citation>
    <scope>NUCLEOTIDE SEQUENCE [LARGE SCALE GENOMIC DNA]</scope>
</reference>
<dbReference type="Gene3D" id="3.30.505.10">
    <property type="entry name" value="SH2 domain"/>
    <property type="match status" value="1"/>
</dbReference>
<protein>
    <submittedName>
        <fullName evidence="7">Suppressor of cytokine signaling 1</fullName>
    </submittedName>
</protein>
<evidence type="ECO:0000313" key="7">
    <source>
        <dbReference type="EMBL" id="KAF3687873.1"/>
    </source>
</evidence>
<gene>
    <name evidence="7" type="ORF">EXN66_Car003545</name>
</gene>
<evidence type="ECO:0000259" key="5">
    <source>
        <dbReference type="PROSITE" id="PS50001"/>
    </source>
</evidence>
<evidence type="ECO:0000259" key="6">
    <source>
        <dbReference type="PROSITE" id="PS50225"/>
    </source>
</evidence>
<reference evidence="7 8" key="1">
    <citation type="submission" date="2019-02" db="EMBL/GenBank/DDBJ databases">
        <title>Opniocepnalus argus genome.</title>
        <authorList>
            <person name="Zhou C."/>
            <person name="Xiao S."/>
        </authorList>
    </citation>
    <scope>NUCLEOTIDE SEQUENCE [LARGE SCALE GENOMIC DNA]</scope>
    <source>
        <strain evidence="7">OARG1902GOOAL</strain>
        <tissue evidence="7">Muscle</tissue>
    </source>
</reference>
<dbReference type="AlphaFoldDB" id="A0A6G1PCD9"/>
<evidence type="ECO:0000256" key="1">
    <source>
        <dbReference type="ARBA" id="ARBA00004906"/>
    </source>
</evidence>
<feature type="compositionally biased region" description="Basic and acidic residues" evidence="4">
    <location>
        <begin position="113"/>
        <end position="127"/>
    </location>
</feature>
<feature type="compositionally biased region" description="Polar residues" evidence="4">
    <location>
        <begin position="93"/>
        <end position="109"/>
    </location>
</feature>
<proteinExistence type="predicted"/>
<dbReference type="GO" id="GO:0005942">
    <property type="term" value="C:phosphatidylinositol 3-kinase complex"/>
    <property type="evidence" value="ECO:0007669"/>
    <property type="project" value="TreeGrafter"/>
</dbReference>
<dbReference type="InterPro" id="IPR001496">
    <property type="entry name" value="SOCS_box"/>
</dbReference>
<keyword evidence="8" id="KW-1185">Reference proteome</keyword>
<evidence type="ECO:0000313" key="8">
    <source>
        <dbReference type="Proteomes" id="UP000503349"/>
    </source>
</evidence>
<sequence>MNPSLTITYQHHINMLSGRAAPPPPAPAAEHKPKLKCFFSIRAATFCRTKLLRIQQGSDISRLQMEELVQLVVKWRIVPCRMVRDNFQRTVVQSQKQNHAADTAGQSPDTGEPAERANPDSQEPTERELDLLQWNKLNFGEGPGTCRQPLTGAEADSLPTHLRPFSSEAEYNLVKTTYQQLQHSGYYWGPMTMEEAHEILARVPQGTFLIRDSGQPDVFFTLSYQSDDGPTSVRVQLNNLLFNLHGSQRTFTSLFALLTYYTSSSCKLTEPYRKQRPERLAQMCRRALIRSCGAETISTLPSLSTQIKDYVHAYPHSI</sequence>
<feature type="domain" description="SH2" evidence="5">
    <location>
        <begin position="186"/>
        <end position="278"/>
    </location>
</feature>
<dbReference type="PROSITE" id="PS50001">
    <property type="entry name" value="SH2"/>
    <property type="match status" value="1"/>
</dbReference>
<dbReference type="PANTHER" id="PTHR10155:SF4">
    <property type="entry name" value="SUPPRESSOR OF CYTOKINE SIGNALING 1"/>
    <property type="match status" value="1"/>
</dbReference>
<dbReference type="PANTHER" id="PTHR10155">
    <property type="entry name" value="PHOSPHATIDYLINOSITOL 3-KINASE REGULATORY SUBUNIT"/>
    <property type="match status" value="1"/>
</dbReference>